<proteinExistence type="predicted"/>
<protein>
    <submittedName>
        <fullName evidence="1">Type II toxin-antitoxin system RelE/ParE family toxin</fullName>
    </submittedName>
</protein>
<evidence type="ECO:0000313" key="1">
    <source>
        <dbReference type="EMBL" id="MFC4124502.1"/>
    </source>
</evidence>
<dbReference type="Pfam" id="PF05015">
    <property type="entry name" value="HigB-like_toxin"/>
    <property type="match status" value="1"/>
</dbReference>
<dbReference type="RefSeq" id="WP_378548532.1">
    <property type="nucleotide sequence ID" value="NZ_JBHSBA010000003.1"/>
</dbReference>
<name>A0ABV8L0Y6_9NOCA</name>
<dbReference type="SUPFAM" id="SSF143011">
    <property type="entry name" value="RelE-like"/>
    <property type="match status" value="1"/>
</dbReference>
<keyword evidence="2" id="KW-1185">Reference proteome</keyword>
<evidence type="ECO:0000313" key="2">
    <source>
        <dbReference type="Proteomes" id="UP001595767"/>
    </source>
</evidence>
<sequence>MRSFKDGDTEAIWNLAHVKRFSPQLARTARVELQLIDAAGNINDLRLPPGNRLGKLSGNRQGKYSIRVNDQWRLCFRWDDEAHDVELVDYH</sequence>
<organism evidence="1 2">
    <name type="scientific">Nocardia rhizosphaerae</name>
    <dbReference type="NCBI Taxonomy" id="1691571"/>
    <lineage>
        <taxon>Bacteria</taxon>
        <taxon>Bacillati</taxon>
        <taxon>Actinomycetota</taxon>
        <taxon>Actinomycetes</taxon>
        <taxon>Mycobacteriales</taxon>
        <taxon>Nocardiaceae</taxon>
        <taxon>Nocardia</taxon>
    </lineage>
</organism>
<comment type="caution">
    <text evidence="1">The sequence shown here is derived from an EMBL/GenBank/DDBJ whole genome shotgun (WGS) entry which is preliminary data.</text>
</comment>
<dbReference type="Proteomes" id="UP001595767">
    <property type="component" value="Unassembled WGS sequence"/>
</dbReference>
<dbReference type="InterPro" id="IPR007711">
    <property type="entry name" value="HigB-1"/>
</dbReference>
<accession>A0ABV8L0Y6</accession>
<dbReference type="PANTHER" id="PTHR40266">
    <property type="entry name" value="TOXIN HIGB-1"/>
    <property type="match status" value="1"/>
</dbReference>
<dbReference type="InterPro" id="IPR035093">
    <property type="entry name" value="RelE/ParE_toxin_dom_sf"/>
</dbReference>
<reference evidence="2" key="1">
    <citation type="journal article" date="2019" name="Int. J. Syst. Evol. Microbiol.">
        <title>The Global Catalogue of Microorganisms (GCM) 10K type strain sequencing project: providing services to taxonomists for standard genome sequencing and annotation.</title>
        <authorList>
            <consortium name="The Broad Institute Genomics Platform"/>
            <consortium name="The Broad Institute Genome Sequencing Center for Infectious Disease"/>
            <person name="Wu L."/>
            <person name="Ma J."/>
        </authorList>
    </citation>
    <scope>NUCLEOTIDE SEQUENCE [LARGE SCALE GENOMIC DNA]</scope>
    <source>
        <strain evidence="2">CGMCC 4.7204</strain>
    </source>
</reference>
<dbReference type="Gene3D" id="3.30.2310.20">
    <property type="entry name" value="RelE-like"/>
    <property type="match status" value="1"/>
</dbReference>
<gene>
    <name evidence="1" type="ORF">ACFOW8_06130</name>
</gene>
<dbReference type="EMBL" id="JBHSBA010000003">
    <property type="protein sequence ID" value="MFC4124502.1"/>
    <property type="molecule type" value="Genomic_DNA"/>
</dbReference>
<dbReference type="PANTHER" id="PTHR40266:SF2">
    <property type="entry name" value="TOXIN HIGB-1"/>
    <property type="match status" value="1"/>
</dbReference>